<protein>
    <submittedName>
        <fullName evidence="2">Uncharacterized protein</fullName>
    </submittedName>
</protein>
<feature type="chain" id="PRO_5047122601" evidence="1">
    <location>
        <begin position="29"/>
        <end position="706"/>
    </location>
</feature>
<accession>A0ABP8H6W3</accession>
<dbReference type="Proteomes" id="UP001500975">
    <property type="component" value="Unassembled WGS sequence"/>
</dbReference>
<reference evidence="3" key="1">
    <citation type="journal article" date="2019" name="Int. J. Syst. Evol. Microbiol.">
        <title>The Global Catalogue of Microorganisms (GCM) 10K type strain sequencing project: providing services to taxonomists for standard genome sequencing and annotation.</title>
        <authorList>
            <consortium name="The Broad Institute Genomics Platform"/>
            <consortium name="The Broad Institute Genome Sequencing Center for Infectious Disease"/>
            <person name="Wu L."/>
            <person name="Ma J."/>
        </authorList>
    </citation>
    <scope>NUCLEOTIDE SEQUENCE [LARGE SCALE GENOMIC DNA]</scope>
    <source>
        <strain evidence="3">JCM 17804</strain>
    </source>
</reference>
<proteinExistence type="predicted"/>
<feature type="signal peptide" evidence="1">
    <location>
        <begin position="1"/>
        <end position="28"/>
    </location>
</feature>
<evidence type="ECO:0000256" key="1">
    <source>
        <dbReference type="SAM" id="SignalP"/>
    </source>
</evidence>
<evidence type="ECO:0000313" key="2">
    <source>
        <dbReference type="EMBL" id="GAA4335017.1"/>
    </source>
</evidence>
<organism evidence="2 3">
    <name type="scientific">Variovorax defluvii</name>
    <dbReference type="NCBI Taxonomy" id="913761"/>
    <lineage>
        <taxon>Bacteria</taxon>
        <taxon>Pseudomonadati</taxon>
        <taxon>Pseudomonadota</taxon>
        <taxon>Betaproteobacteria</taxon>
        <taxon>Burkholderiales</taxon>
        <taxon>Comamonadaceae</taxon>
        <taxon>Variovorax</taxon>
    </lineage>
</organism>
<gene>
    <name evidence="2" type="ORF">GCM10023165_11250</name>
</gene>
<name>A0ABP8H6W3_9BURK</name>
<sequence>MPKTSPHRLAALALPLVLPFVQPGVAQAQSPDRPWTKPEGEDFVLQAPARVRYGAGERWVEKIVDGRGSCTNAFFGMDPAPQVRKTCTLSGPAPARAARPAKAAGVIDVVDRSGRIVPEAYRAMASVLGDEQGIAYRYGSPAPRDPDADAKRPTLFERQDQFARCEAPNRCRTSWQVGGPRKEVDFAYSTNQSSVVFVADDPVQRAGVGDLQASAFENNTYAQKPQLPWQLGGGGLDSINVVKYRSAGLLPNDGSARPVAAGRCSGPPGYCPTSVIAFQNGLLATTGSNTAHNQASVRLAPNKVPTAVAMTANSEFAFVTVWDTAALKGQVAVVALAGLCDGCNLEGPYYEWWNEWQGVYPGLPNMGNIAFMKVLGYVDLPEDMKAPTEIAVTTGMHPFNTVLGGGLFMGQANSPLARHWRSFLRYGDNFRRYAKGGVAVVVSKSERKAAFIDLEPLFGYFNDVYFSDQAERLGPVGQDERQWPHGFGFRPHARPVVVKSVAFDARPTAVKTTIMQTQKAQAWIATEDGALHIFGLGGYAPGAEPRSFTPEPIAALGKVAVGRNPTSLASSKGEPDPSIQGDPLDHQVIVTSRGERKIQWVRFSPDGRGGRVVRTLQDSRLVDPIAAEDIDNFANVGMTMSVADYAGRAVLNYRYGTVVFADRGAQWACQPPKGCPVQATGGIGIEFGGGFGMEGKPFQINTSNVP</sequence>
<evidence type="ECO:0000313" key="3">
    <source>
        <dbReference type="Proteomes" id="UP001500975"/>
    </source>
</evidence>
<comment type="caution">
    <text evidence="2">The sequence shown here is derived from an EMBL/GenBank/DDBJ whole genome shotgun (WGS) entry which is preliminary data.</text>
</comment>
<dbReference type="RefSeq" id="WP_345536454.1">
    <property type="nucleotide sequence ID" value="NZ_BAABGJ010000009.1"/>
</dbReference>
<keyword evidence="3" id="KW-1185">Reference proteome</keyword>
<dbReference type="EMBL" id="BAABGJ010000009">
    <property type="protein sequence ID" value="GAA4335017.1"/>
    <property type="molecule type" value="Genomic_DNA"/>
</dbReference>
<keyword evidence="1" id="KW-0732">Signal</keyword>